<dbReference type="AlphaFoldDB" id="A0A7S3AQD1"/>
<proteinExistence type="predicted"/>
<organism evidence="1">
    <name type="scientific">Haptolina ericina</name>
    <dbReference type="NCBI Taxonomy" id="156174"/>
    <lineage>
        <taxon>Eukaryota</taxon>
        <taxon>Haptista</taxon>
        <taxon>Haptophyta</taxon>
        <taxon>Prymnesiophyceae</taxon>
        <taxon>Prymnesiales</taxon>
        <taxon>Prymnesiaceae</taxon>
        <taxon>Haptolina</taxon>
    </lineage>
</organism>
<accession>A0A7S3AQD1</accession>
<sequence>MKSLLKFPPSFVRSVVFLTFEDGTRTSRELTFLRDAKARPTLLVVPFAVLTTNTHDPSAEPSARPFAVMQTGRPNNPSRRGLYVQLLAAGAVCRGPSATSFDVSTLCRNKTSESCRKWRECSPRRCEVLDEYQGLDCVLCAQPGAAACRARLMAASFRQWPDNSNGHVHVDIALHSTFCLEPHSDSAVRSHFYLVVQAGCIPVLFDMLHNPGPFPSPQEIPWAWRPPHLPELRAVLERSHRGRQALHSLEQFDRFALVYNVSLAHIFEDFVASEAPSLEAGWAHDDGPDHSWAAAEGRLVAGVVTHLAELADSQSPSRHQLLVRQLQKEVGRVAPLFRYALKPCESFEVATVRSPAPCDAFTMMTAQLEAIALHLGAGRGER</sequence>
<reference evidence="1" key="1">
    <citation type="submission" date="2021-01" db="EMBL/GenBank/DDBJ databases">
        <authorList>
            <person name="Corre E."/>
            <person name="Pelletier E."/>
            <person name="Niang G."/>
            <person name="Scheremetjew M."/>
            <person name="Finn R."/>
            <person name="Kale V."/>
            <person name="Holt S."/>
            <person name="Cochrane G."/>
            <person name="Meng A."/>
            <person name="Brown T."/>
            <person name="Cohen L."/>
        </authorList>
    </citation>
    <scope>NUCLEOTIDE SEQUENCE</scope>
    <source>
        <strain evidence="1">CCMP281</strain>
    </source>
</reference>
<dbReference type="EMBL" id="HBHX01022728">
    <property type="protein sequence ID" value="CAE0111974.1"/>
    <property type="molecule type" value="Transcribed_RNA"/>
</dbReference>
<evidence type="ECO:0000313" key="1">
    <source>
        <dbReference type="EMBL" id="CAE0111974.1"/>
    </source>
</evidence>
<name>A0A7S3AQD1_9EUKA</name>
<gene>
    <name evidence="1" type="ORF">HERI1096_LOCUS12634</name>
</gene>
<protein>
    <submittedName>
        <fullName evidence="1">Uncharacterized protein</fullName>
    </submittedName>
</protein>